<dbReference type="InterPro" id="IPR045864">
    <property type="entry name" value="aa-tRNA-synth_II/BPL/LPL"/>
</dbReference>
<dbReference type="NCBIfam" id="TIGR00409">
    <property type="entry name" value="proS_fam_II"/>
    <property type="match status" value="1"/>
</dbReference>
<evidence type="ECO:0000256" key="10">
    <source>
        <dbReference type="ARBA" id="ARBA00053664"/>
    </source>
</evidence>
<dbReference type="HAMAP" id="MF_01569">
    <property type="entry name" value="Pro_tRNA_synth_type1"/>
    <property type="match status" value="1"/>
</dbReference>
<dbReference type="SUPFAM" id="SSF55681">
    <property type="entry name" value="Class II aaRS and biotin synthetases"/>
    <property type="match status" value="1"/>
</dbReference>
<evidence type="ECO:0000313" key="15">
    <source>
        <dbReference type="Proteomes" id="UP000273154"/>
    </source>
</evidence>
<dbReference type="PANTHER" id="PTHR42753">
    <property type="entry name" value="MITOCHONDRIAL RIBOSOME PROTEIN L39/PROLYL-TRNA LIGASE FAMILY MEMBER"/>
    <property type="match status" value="1"/>
</dbReference>
<comment type="catalytic activity">
    <reaction evidence="9 12">
        <text>tRNA(Pro) + L-proline + ATP = L-prolyl-tRNA(Pro) + AMP + diphosphate</text>
        <dbReference type="Rhea" id="RHEA:14305"/>
        <dbReference type="Rhea" id="RHEA-COMP:9700"/>
        <dbReference type="Rhea" id="RHEA-COMP:9702"/>
        <dbReference type="ChEBI" id="CHEBI:30616"/>
        <dbReference type="ChEBI" id="CHEBI:33019"/>
        <dbReference type="ChEBI" id="CHEBI:60039"/>
        <dbReference type="ChEBI" id="CHEBI:78442"/>
        <dbReference type="ChEBI" id="CHEBI:78532"/>
        <dbReference type="ChEBI" id="CHEBI:456215"/>
        <dbReference type="EC" id="6.1.1.15"/>
    </reaction>
</comment>
<proteinExistence type="inferred from homology"/>
<keyword evidence="5 12" id="KW-0547">Nucleotide-binding</keyword>
<evidence type="ECO:0000256" key="1">
    <source>
        <dbReference type="ARBA" id="ARBA00004496"/>
    </source>
</evidence>
<dbReference type="Gene3D" id="3.40.50.800">
    <property type="entry name" value="Anticodon-binding domain"/>
    <property type="match status" value="1"/>
</dbReference>
<accession>A0A3G9JXK5</accession>
<evidence type="ECO:0000259" key="13">
    <source>
        <dbReference type="PROSITE" id="PS50862"/>
    </source>
</evidence>
<dbReference type="AlphaFoldDB" id="A0A3G9JXK5"/>
<dbReference type="GO" id="GO:0004827">
    <property type="term" value="F:proline-tRNA ligase activity"/>
    <property type="evidence" value="ECO:0007669"/>
    <property type="project" value="UniProtKB-UniRule"/>
</dbReference>
<dbReference type="InterPro" id="IPR007214">
    <property type="entry name" value="YbaK/aa-tRNA-synth-assoc-dom"/>
</dbReference>
<sequence>MKPMKMSRLYAPTLKEDPTEAELASHRLLLRAGMIRKEAAGLYTYLPLAWRSIMKIENIVRDEMDNAGAQELMMPIMVDADLWRQSGRIDAYGKELIRFHDRHEREFVLGPTHEETVTALVRNELRSYKQLPVNLYHIQDKFRDEFRPRYGLMRGREFIMKDGYSFSATQESLQEEYDKMKAAYANICVRCGLKALPVVADTGQIGGDTSVEFMALADAGEASLVYCDCCGFAADDEAATTKVPVLDGPGNGVLTKIETPGVHSIEDLAKFLDVPENATVKSLCIIDAEGNPVLALVPGDHELNDCKAEHVFGEGYRMMTDEELEGFGLPKGSIGPVNLPEGIRIVCDATLEDVHSWGCGANVDGYHFIGVEPGRDFTADEWADIVTVVAGDPCPHCGKPLSAARGIEVSQVFQLGTKYSEAMGATFMDEDGKDKPLIMGCYGVGVSRTLAAVVEQHNDENGIVWPVSVAPYEVSIVPLDVNDELVWPAAQKVADELSQAGIEVVIDDRKERPGVKFADNDLMGFPYQLVFGKRAVKNGCCELKDRATGERVEVSIDEVAEKVAGLIRAARA</sequence>
<evidence type="ECO:0000313" key="14">
    <source>
        <dbReference type="EMBL" id="BBH50231.1"/>
    </source>
</evidence>
<name>A0A3G9JXK5_9ACTN</name>
<dbReference type="InterPro" id="IPR002314">
    <property type="entry name" value="aa-tRNA-synt_IIb"/>
</dbReference>
<dbReference type="Pfam" id="PF04073">
    <property type="entry name" value="tRNA_edit"/>
    <property type="match status" value="1"/>
</dbReference>
<comment type="subcellular location">
    <subcellularLocation>
        <location evidence="1 12">Cytoplasm</location>
    </subcellularLocation>
</comment>
<dbReference type="PROSITE" id="PS50862">
    <property type="entry name" value="AA_TRNA_LIGASE_II"/>
    <property type="match status" value="1"/>
</dbReference>
<dbReference type="Proteomes" id="UP000273154">
    <property type="component" value="Chromosome"/>
</dbReference>
<comment type="domain">
    <text evidence="12">Consists of three domains: the N-terminal catalytic domain, the editing domain and the C-terminal anticodon-binding domain.</text>
</comment>
<dbReference type="SUPFAM" id="SSF52954">
    <property type="entry name" value="Class II aaRS ABD-related"/>
    <property type="match status" value="1"/>
</dbReference>
<organism evidence="14 15">
    <name type="scientific">Parolsenella catena</name>
    <dbReference type="NCBI Taxonomy" id="2003188"/>
    <lineage>
        <taxon>Bacteria</taxon>
        <taxon>Bacillati</taxon>
        <taxon>Actinomycetota</taxon>
        <taxon>Coriobacteriia</taxon>
        <taxon>Coriobacteriales</taxon>
        <taxon>Atopobiaceae</taxon>
        <taxon>Parolsenella</taxon>
    </lineage>
</organism>
<dbReference type="KEGG" id="pcat:Pcatena_08180"/>
<evidence type="ECO:0000256" key="2">
    <source>
        <dbReference type="ARBA" id="ARBA00011738"/>
    </source>
</evidence>
<dbReference type="Pfam" id="PF03129">
    <property type="entry name" value="HGTP_anticodon"/>
    <property type="match status" value="1"/>
</dbReference>
<dbReference type="InterPro" id="IPR004500">
    <property type="entry name" value="Pro-tRNA-synth_IIa_bac-type"/>
</dbReference>
<protein>
    <recommendedName>
        <fullName evidence="12">Proline--tRNA ligase</fullName>
        <ecNumber evidence="12">6.1.1.15</ecNumber>
    </recommendedName>
    <alternativeName>
        <fullName evidence="12">Prolyl-tRNA synthetase</fullName>
        <shortName evidence="12">ProRS</shortName>
    </alternativeName>
</protein>
<dbReference type="Gene3D" id="3.30.930.10">
    <property type="entry name" value="Bira Bifunctional Protein, Domain 2"/>
    <property type="match status" value="2"/>
</dbReference>
<dbReference type="GO" id="GO:0006433">
    <property type="term" value="P:prolyl-tRNA aminoacylation"/>
    <property type="evidence" value="ECO:0007669"/>
    <property type="project" value="UniProtKB-UniRule"/>
</dbReference>
<keyword evidence="7 12" id="KW-0648">Protein biosynthesis</keyword>
<evidence type="ECO:0000256" key="4">
    <source>
        <dbReference type="ARBA" id="ARBA00022598"/>
    </source>
</evidence>
<dbReference type="InterPro" id="IPR044140">
    <property type="entry name" value="ProRS_anticodon_short"/>
</dbReference>
<dbReference type="CDD" id="cd00861">
    <property type="entry name" value="ProRS_anticodon_short"/>
    <property type="match status" value="1"/>
</dbReference>
<dbReference type="InterPro" id="IPR033730">
    <property type="entry name" value="ProRS_core_prok"/>
</dbReference>
<comment type="subunit">
    <text evidence="2 12">Homodimer.</text>
</comment>
<dbReference type="Pfam" id="PF00587">
    <property type="entry name" value="tRNA-synt_2b"/>
    <property type="match status" value="1"/>
</dbReference>
<evidence type="ECO:0000256" key="9">
    <source>
        <dbReference type="ARBA" id="ARBA00047671"/>
    </source>
</evidence>
<dbReference type="FunFam" id="3.30.930.10:FF:000042">
    <property type="entry name" value="probable proline--tRNA ligase, mitochondrial"/>
    <property type="match status" value="1"/>
</dbReference>
<dbReference type="EMBL" id="AP019367">
    <property type="protein sequence ID" value="BBH50231.1"/>
    <property type="molecule type" value="Genomic_DNA"/>
</dbReference>
<dbReference type="InterPro" id="IPR036754">
    <property type="entry name" value="YbaK/aa-tRNA-synt-asso_dom_sf"/>
</dbReference>
<keyword evidence="8 12" id="KW-0030">Aminoacyl-tRNA synthetase</keyword>
<dbReference type="InterPro" id="IPR023717">
    <property type="entry name" value="Pro-tRNA-Synthase_IIa_type1"/>
</dbReference>
<reference evidence="15" key="1">
    <citation type="submission" date="2018-11" db="EMBL/GenBank/DDBJ databases">
        <title>Comparative genomics of Parolsenella catena and Libanicoccus massiliensis: Reclassification of Libanicoccus massiliensis as Parolsenella massiliensis comb. nov.</title>
        <authorList>
            <person name="Sakamoto M."/>
            <person name="Ikeyama N."/>
            <person name="Murakami T."/>
            <person name="Mori H."/>
            <person name="Yuki M."/>
            <person name="Ohkuma M."/>
        </authorList>
    </citation>
    <scope>NUCLEOTIDE SEQUENCE [LARGE SCALE GENOMIC DNA]</scope>
    <source>
        <strain evidence="15">JCM 31932</strain>
    </source>
</reference>
<keyword evidence="15" id="KW-1185">Reference proteome</keyword>
<dbReference type="SUPFAM" id="SSF55826">
    <property type="entry name" value="YbaK/ProRS associated domain"/>
    <property type="match status" value="1"/>
</dbReference>
<dbReference type="InterPro" id="IPR050062">
    <property type="entry name" value="Pro-tRNA_synthetase"/>
</dbReference>
<evidence type="ECO:0000256" key="7">
    <source>
        <dbReference type="ARBA" id="ARBA00022917"/>
    </source>
</evidence>
<evidence type="ECO:0000256" key="6">
    <source>
        <dbReference type="ARBA" id="ARBA00022840"/>
    </source>
</evidence>
<evidence type="ECO:0000256" key="11">
    <source>
        <dbReference type="ARBA" id="ARBA00060755"/>
    </source>
</evidence>
<dbReference type="GO" id="GO:0002161">
    <property type="term" value="F:aminoacyl-tRNA deacylase activity"/>
    <property type="evidence" value="ECO:0007669"/>
    <property type="project" value="InterPro"/>
</dbReference>
<dbReference type="EC" id="6.1.1.15" evidence="12"/>
<comment type="function">
    <text evidence="10 12">Catalyzes the attachment of proline to tRNA(Pro) in a two-step reaction: proline is first activated by ATP to form Pro-AMP and then transferred to the acceptor end of tRNA(Pro). As ProRS can inadvertently accommodate and process non-cognate amino acids such as alanine and cysteine, to avoid such errors it has two additional distinct editing activities against alanine. One activity is designated as 'pretransfer' editing and involves the tRNA(Pro)-independent hydrolysis of activated Ala-AMP. The other activity is designated 'posttransfer' editing and involves deacylation of mischarged Ala-tRNA(Pro). The misacylated Cys-tRNA(Pro) is not edited by ProRS.</text>
</comment>
<dbReference type="InterPro" id="IPR036621">
    <property type="entry name" value="Anticodon-bd_dom_sf"/>
</dbReference>
<dbReference type="GO" id="GO:0005524">
    <property type="term" value="F:ATP binding"/>
    <property type="evidence" value="ECO:0007669"/>
    <property type="project" value="UniProtKB-UniRule"/>
</dbReference>
<feature type="domain" description="Aminoacyl-transfer RNA synthetases class-II family profile" evidence="13">
    <location>
        <begin position="55"/>
        <end position="466"/>
    </location>
</feature>
<keyword evidence="6 12" id="KW-0067">ATP-binding</keyword>
<dbReference type="PANTHER" id="PTHR42753:SF2">
    <property type="entry name" value="PROLINE--TRNA LIGASE"/>
    <property type="match status" value="1"/>
</dbReference>
<evidence type="ECO:0000256" key="8">
    <source>
        <dbReference type="ARBA" id="ARBA00023146"/>
    </source>
</evidence>
<gene>
    <name evidence="12 14" type="primary">proS</name>
    <name evidence="14" type="ORF">Pcatena_08180</name>
</gene>
<keyword evidence="4 12" id="KW-0436">Ligase</keyword>
<keyword evidence="3 12" id="KW-0963">Cytoplasm</keyword>
<dbReference type="Gene3D" id="3.90.960.10">
    <property type="entry name" value="YbaK/aminoacyl-tRNA synthetase-associated domain"/>
    <property type="match status" value="1"/>
</dbReference>
<evidence type="ECO:0000256" key="3">
    <source>
        <dbReference type="ARBA" id="ARBA00022490"/>
    </source>
</evidence>
<dbReference type="InterPro" id="IPR006195">
    <property type="entry name" value="aa-tRNA-synth_II"/>
</dbReference>
<dbReference type="PRINTS" id="PR01046">
    <property type="entry name" value="TRNASYNTHPRO"/>
</dbReference>
<dbReference type="InterPro" id="IPR002316">
    <property type="entry name" value="Pro-tRNA-ligase_IIa"/>
</dbReference>
<dbReference type="CDD" id="cd04334">
    <property type="entry name" value="ProRS-INS"/>
    <property type="match status" value="1"/>
</dbReference>
<dbReference type="CDD" id="cd00779">
    <property type="entry name" value="ProRS_core_prok"/>
    <property type="match status" value="1"/>
</dbReference>
<evidence type="ECO:0000256" key="5">
    <source>
        <dbReference type="ARBA" id="ARBA00022741"/>
    </source>
</evidence>
<dbReference type="InterPro" id="IPR004154">
    <property type="entry name" value="Anticodon-bd"/>
</dbReference>
<dbReference type="GO" id="GO:0005829">
    <property type="term" value="C:cytosol"/>
    <property type="evidence" value="ECO:0007669"/>
    <property type="project" value="TreeGrafter"/>
</dbReference>
<dbReference type="NCBIfam" id="NF006625">
    <property type="entry name" value="PRK09194.1"/>
    <property type="match status" value="1"/>
</dbReference>
<evidence type="ECO:0000256" key="12">
    <source>
        <dbReference type="HAMAP-Rule" id="MF_01569"/>
    </source>
</evidence>
<dbReference type="FunFam" id="3.30.930.10:FF:000065">
    <property type="entry name" value="Proline--tRNA ligase"/>
    <property type="match status" value="1"/>
</dbReference>
<comment type="similarity">
    <text evidence="11 12">Belongs to the class-II aminoacyl-tRNA synthetase family. ProS type 1 subfamily.</text>
</comment>